<dbReference type="Pfam" id="PF03544">
    <property type="entry name" value="TonB_C"/>
    <property type="match status" value="1"/>
</dbReference>
<dbReference type="PANTHER" id="PTHR33446:SF2">
    <property type="entry name" value="PROTEIN TONB"/>
    <property type="match status" value="1"/>
</dbReference>
<comment type="subcellular location">
    <subcellularLocation>
        <location evidence="1">Cell inner membrane</location>
        <topology evidence="1">Single-pass membrane protein</topology>
        <orientation evidence="1">Periplasmic side</orientation>
    </subcellularLocation>
</comment>
<organism evidence="13 14">
    <name type="scientific">Luteimonas yindakuii</name>
    <dbReference type="NCBI Taxonomy" id="2565782"/>
    <lineage>
        <taxon>Bacteria</taxon>
        <taxon>Pseudomonadati</taxon>
        <taxon>Pseudomonadota</taxon>
        <taxon>Gammaproteobacteria</taxon>
        <taxon>Lysobacterales</taxon>
        <taxon>Lysobacteraceae</taxon>
        <taxon>Luteimonas</taxon>
    </lineage>
</organism>
<accession>A0A4Z1RAW0</accession>
<proteinExistence type="inferred from homology"/>
<dbReference type="GO" id="GO:0031992">
    <property type="term" value="F:energy transducer activity"/>
    <property type="evidence" value="ECO:0007669"/>
    <property type="project" value="TreeGrafter"/>
</dbReference>
<evidence type="ECO:0000256" key="8">
    <source>
        <dbReference type="ARBA" id="ARBA00022989"/>
    </source>
</evidence>
<dbReference type="AlphaFoldDB" id="A0A4Z1RAW0"/>
<keyword evidence="6 11" id="KW-0812">Transmembrane</keyword>
<feature type="domain" description="TonB C-terminal" evidence="12">
    <location>
        <begin position="93"/>
        <end position="189"/>
    </location>
</feature>
<protein>
    <submittedName>
        <fullName evidence="13">Energy transducer TonB</fullName>
    </submittedName>
</protein>
<evidence type="ECO:0000256" key="3">
    <source>
        <dbReference type="ARBA" id="ARBA00022448"/>
    </source>
</evidence>
<keyword evidence="4" id="KW-1003">Cell membrane</keyword>
<feature type="compositionally biased region" description="Basic and acidic residues" evidence="10">
    <location>
        <begin position="1"/>
        <end position="23"/>
    </location>
</feature>
<dbReference type="EMBL" id="SPUH01000001">
    <property type="protein sequence ID" value="TKS53898.1"/>
    <property type="molecule type" value="Genomic_DNA"/>
</dbReference>
<evidence type="ECO:0000256" key="1">
    <source>
        <dbReference type="ARBA" id="ARBA00004383"/>
    </source>
</evidence>
<dbReference type="SUPFAM" id="SSF74653">
    <property type="entry name" value="TolA/TonB C-terminal domain"/>
    <property type="match status" value="1"/>
</dbReference>
<feature type="region of interest" description="Disordered" evidence="10">
    <location>
        <begin position="55"/>
        <end position="106"/>
    </location>
</feature>
<keyword evidence="14" id="KW-1185">Reference proteome</keyword>
<feature type="transmembrane region" description="Helical" evidence="11">
    <location>
        <begin position="29"/>
        <end position="47"/>
    </location>
</feature>
<dbReference type="NCBIfam" id="TIGR01352">
    <property type="entry name" value="tonB_Cterm"/>
    <property type="match status" value="1"/>
</dbReference>
<feature type="region of interest" description="Disordered" evidence="10">
    <location>
        <begin position="1"/>
        <end position="25"/>
    </location>
</feature>
<keyword evidence="5" id="KW-0997">Cell inner membrane</keyword>
<dbReference type="GO" id="GO:0015031">
    <property type="term" value="P:protein transport"/>
    <property type="evidence" value="ECO:0007669"/>
    <property type="project" value="UniProtKB-KW"/>
</dbReference>
<evidence type="ECO:0000256" key="11">
    <source>
        <dbReference type="SAM" id="Phobius"/>
    </source>
</evidence>
<gene>
    <name evidence="13" type="ORF">E4582_03315</name>
</gene>
<dbReference type="InterPro" id="IPR006260">
    <property type="entry name" value="TonB/TolA_C"/>
</dbReference>
<evidence type="ECO:0000256" key="9">
    <source>
        <dbReference type="ARBA" id="ARBA00023136"/>
    </source>
</evidence>
<dbReference type="GO" id="GO:0055085">
    <property type="term" value="P:transmembrane transport"/>
    <property type="evidence" value="ECO:0007669"/>
    <property type="project" value="InterPro"/>
</dbReference>
<evidence type="ECO:0000256" key="7">
    <source>
        <dbReference type="ARBA" id="ARBA00022927"/>
    </source>
</evidence>
<evidence type="ECO:0000313" key="14">
    <source>
        <dbReference type="Proteomes" id="UP000298681"/>
    </source>
</evidence>
<evidence type="ECO:0000256" key="5">
    <source>
        <dbReference type="ARBA" id="ARBA00022519"/>
    </source>
</evidence>
<comment type="caution">
    <text evidence="13">The sequence shown here is derived from an EMBL/GenBank/DDBJ whole genome shotgun (WGS) entry which is preliminary data.</text>
</comment>
<evidence type="ECO:0000313" key="13">
    <source>
        <dbReference type="EMBL" id="TKS53898.1"/>
    </source>
</evidence>
<evidence type="ECO:0000256" key="4">
    <source>
        <dbReference type="ARBA" id="ARBA00022475"/>
    </source>
</evidence>
<dbReference type="GO" id="GO:0098797">
    <property type="term" value="C:plasma membrane protein complex"/>
    <property type="evidence" value="ECO:0007669"/>
    <property type="project" value="TreeGrafter"/>
</dbReference>
<evidence type="ECO:0000256" key="2">
    <source>
        <dbReference type="ARBA" id="ARBA00006555"/>
    </source>
</evidence>
<sequence length="190" mass="20371">MNDPRRPDDVRQPSGEPPRESLPRKSSSPLLWILLLIALIAVGWYFYSQRGPVTAPEAPPTPVGTAPEIGDGTPPPPASERRPREATPAPAAGVTRDASPVTPIDPGYPAAALRAREEGLVMLRATVDSDGRTGDIEIIESSRSRELDRAALAAVRDARFSPAMRDGKPIPSTVQVPVEFRLDANASAQR</sequence>
<dbReference type="RefSeq" id="WP_134673283.1">
    <property type="nucleotide sequence ID" value="NZ_CP039383.2"/>
</dbReference>
<keyword evidence="8 11" id="KW-1133">Transmembrane helix</keyword>
<dbReference type="PANTHER" id="PTHR33446">
    <property type="entry name" value="PROTEIN TONB-RELATED"/>
    <property type="match status" value="1"/>
</dbReference>
<evidence type="ECO:0000256" key="10">
    <source>
        <dbReference type="SAM" id="MobiDB-lite"/>
    </source>
</evidence>
<reference evidence="13 14" key="1">
    <citation type="submission" date="2019-01" db="EMBL/GenBank/DDBJ databases">
        <authorList>
            <person name="Zhang S."/>
        </authorList>
    </citation>
    <scope>NUCLEOTIDE SEQUENCE [LARGE SCALE GENOMIC DNA]</scope>
    <source>
        <strain evidence="13 14">1626</strain>
    </source>
</reference>
<dbReference type="Proteomes" id="UP000298681">
    <property type="component" value="Unassembled WGS sequence"/>
</dbReference>
<name>A0A4Z1RAW0_9GAMM</name>
<dbReference type="InterPro" id="IPR051045">
    <property type="entry name" value="TonB-dependent_transducer"/>
</dbReference>
<keyword evidence="7" id="KW-0653">Protein transport</keyword>
<dbReference type="PROSITE" id="PS52015">
    <property type="entry name" value="TONB_CTD"/>
    <property type="match status" value="1"/>
</dbReference>
<keyword evidence="9 11" id="KW-0472">Membrane</keyword>
<dbReference type="InterPro" id="IPR037682">
    <property type="entry name" value="TonB_C"/>
</dbReference>
<evidence type="ECO:0000256" key="6">
    <source>
        <dbReference type="ARBA" id="ARBA00022692"/>
    </source>
</evidence>
<keyword evidence="3" id="KW-0813">Transport</keyword>
<evidence type="ECO:0000259" key="12">
    <source>
        <dbReference type="PROSITE" id="PS52015"/>
    </source>
</evidence>
<comment type="similarity">
    <text evidence="2">Belongs to the TonB family.</text>
</comment>
<dbReference type="OrthoDB" id="9792439at2"/>
<dbReference type="Gene3D" id="3.30.1150.10">
    <property type="match status" value="1"/>
</dbReference>